<sequence>MADARETNARRLRRLTQMRKNDSITGACRALQGIWETGRKPEAIVLRSTLLQASEERSRLTRLVLPKGIALRFYLLAAFEAQCRLNVGEEWENALPLSGRGSWSDIVAIDGAYDTDSATYMHGTVGIRKLENLRLQQIKGALRTLEELGGEHALVTMPRGKSGQREYKNFLLMNESGRGGNQTPDVYTVPARHWAAAKTIAIPAAFFLKGWIQVLNPSEVATWLILRMLRKWAPNKHTTSGVYLYGQARLETFGLRDDAWEDGCQRLREFGLIRFAQPPDIPPGTPSELKVVFSQPTRLRRRYEPHHWQVTDEGLNEDAAKRLDQELTLRQQELETAARHRAQKRS</sequence>
<dbReference type="Proteomes" id="UP000509418">
    <property type="component" value="Chromosome"/>
</dbReference>
<gene>
    <name evidence="1" type="ORF">HUT05_18000</name>
</gene>
<name>A0A7H8T7V8_STRCX</name>
<proteinExistence type="predicted"/>
<evidence type="ECO:0000313" key="1">
    <source>
        <dbReference type="EMBL" id="QKZ19098.1"/>
    </source>
</evidence>
<dbReference type="EMBL" id="CP056041">
    <property type="protein sequence ID" value="QKZ19098.1"/>
    <property type="molecule type" value="Genomic_DNA"/>
</dbReference>
<dbReference type="AlphaFoldDB" id="A0A7H8T7V8"/>
<organism evidence="1 2">
    <name type="scientific">Streptomyces chartreusis</name>
    <dbReference type="NCBI Taxonomy" id="1969"/>
    <lineage>
        <taxon>Bacteria</taxon>
        <taxon>Bacillati</taxon>
        <taxon>Actinomycetota</taxon>
        <taxon>Actinomycetes</taxon>
        <taxon>Kitasatosporales</taxon>
        <taxon>Streptomycetaceae</taxon>
        <taxon>Streptomyces</taxon>
    </lineage>
</organism>
<protein>
    <submittedName>
        <fullName evidence="1">Uncharacterized protein</fullName>
    </submittedName>
</protein>
<reference evidence="1 2" key="1">
    <citation type="submission" date="2020-06" db="EMBL/GenBank/DDBJ databases">
        <title>Genome mining for natural products.</title>
        <authorList>
            <person name="Zhang B."/>
            <person name="Shi J."/>
            <person name="Ge H."/>
        </authorList>
    </citation>
    <scope>NUCLEOTIDE SEQUENCE [LARGE SCALE GENOMIC DNA]</scope>
    <source>
        <strain evidence="1 2">NA02069</strain>
    </source>
</reference>
<accession>A0A7H8T7V8</accession>
<keyword evidence="2" id="KW-1185">Reference proteome</keyword>
<evidence type="ECO:0000313" key="2">
    <source>
        <dbReference type="Proteomes" id="UP000509418"/>
    </source>
</evidence>
<dbReference type="RefSeq" id="WP_176575710.1">
    <property type="nucleotide sequence ID" value="NZ_CBDRGH010000063.1"/>
</dbReference>